<dbReference type="InterPro" id="IPR051609">
    <property type="entry name" value="NmrA/Isoflavone_reductase-like"/>
</dbReference>
<keyword evidence="3" id="KW-0812">Transmembrane</keyword>
<dbReference type="InterPro" id="IPR036291">
    <property type="entry name" value="NAD(P)-bd_dom_sf"/>
</dbReference>
<evidence type="ECO:0000313" key="5">
    <source>
        <dbReference type="EMBL" id="KAK2616486.1"/>
    </source>
</evidence>
<proteinExistence type="predicted"/>
<dbReference type="CDD" id="cd05259">
    <property type="entry name" value="PCBER_SDR_a"/>
    <property type="match status" value="1"/>
</dbReference>
<gene>
    <name evidence="5" type="ORF">QQS21_000528</name>
</gene>
<dbReference type="InterPro" id="IPR008030">
    <property type="entry name" value="NmrA-like"/>
</dbReference>
<protein>
    <recommendedName>
        <fullName evidence="4">NmrA-like domain-containing protein</fullName>
    </recommendedName>
</protein>
<keyword evidence="2" id="KW-0560">Oxidoreductase</keyword>
<dbReference type="Gene3D" id="3.90.25.10">
    <property type="entry name" value="UDP-galactose 4-epimerase, domain 1"/>
    <property type="match status" value="1"/>
</dbReference>
<reference evidence="5" key="1">
    <citation type="submission" date="2023-06" db="EMBL/GenBank/DDBJ databases">
        <title>Conoideocrella luteorostrata (Hypocreales: Clavicipitaceae), a potential biocontrol fungus for elongate hemlock scale in United States Christmas tree production areas.</title>
        <authorList>
            <person name="Barrett H."/>
            <person name="Lovett B."/>
            <person name="Macias A.M."/>
            <person name="Stajich J.E."/>
            <person name="Kasson M.T."/>
        </authorList>
    </citation>
    <scope>NUCLEOTIDE SEQUENCE</scope>
    <source>
        <strain evidence="5">ARSEF 14590</strain>
    </source>
</reference>
<keyword evidence="3" id="KW-1133">Transmembrane helix</keyword>
<comment type="caution">
    <text evidence="5">The sequence shown here is derived from an EMBL/GenBank/DDBJ whole genome shotgun (WGS) entry which is preliminary data.</text>
</comment>
<dbReference type="SUPFAM" id="SSF51735">
    <property type="entry name" value="NAD(P)-binding Rossmann-fold domains"/>
    <property type="match status" value="1"/>
</dbReference>
<dbReference type="Gene3D" id="3.40.50.720">
    <property type="entry name" value="NAD(P)-binding Rossmann-like Domain"/>
    <property type="match status" value="1"/>
</dbReference>
<feature type="domain" description="NmrA-like" evidence="4">
    <location>
        <begin position="3"/>
        <end position="261"/>
    </location>
</feature>
<dbReference type="Proteomes" id="UP001251528">
    <property type="component" value="Unassembled WGS sequence"/>
</dbReference>
<dbReference type="PANTHER" id="PTHR47706:SF6">
    <property type="entry name" value="NMRA-LIKE FAMILY PROTEIN (AFU_ORTHOLOGUE AFUA_6G00280)"/>
    <property type="match status" value="1"/>
</dbReference>
<evidence type="ECO:0000256" key="3">
    <source>
        <dbReference type="SAM" id="Phobius"/>
    </source>
</evidence>
<dbReference type="AlphaFoldDB" id="A0AAJ0CYM3"/>
<dbReference type="PANTHER" id="PTHR47706">
    <property type="entry name" value="NMRA-LIKE FAMILY PROTEIN"/>
    <property type="match status" value="1"/>
</dbReference>
<dbReference type="InterPro" id="IPR045312">
    <property type="entry name" value="PCBER-like"/>
</dbReference>
<keyword evidence="6" id="KW-1185">Reference proteome</keyword>
<name>A0AAJ0CYM3_9HYPO</name>
<evidence type="ECO:0000256" key="2">
    <source>
        <dbReference type="ARBA" id="ARBA00023002"/>
    </source>
</evidence>
<dbReference type="Pfam" id="PF05368">
    <property type="entry name" value="NmrA"/>
    <property type="match status" value="1"/>
</dbReference>
<sequence>MDSVLVIGAGELGLCILEALAAHPNRAHVKVSVLMRQATLDSAAPAKKRTVHNIQNLNVHFESADVVAASVEELAEIFSKYHTVVSCSGMELPSGTQTKLAEAALQAQVRRFFPWQFGMDYDVIGQGSSQDLFDEQLHVRKMLRGQSSTEWVIVSTGVFMSFLFVAAFGVVDFGAKTVRGLGSWENRITATTPRDIGRVTAEVVLNPGDVKNQVVYTAGDTVSYSALADLLDERFGERFTRELWDLDELKRQVREHPADTMVKYRDTFAQGRGVAWNKEGTLNARRGMEMVDVGGYLKAMDVTLGQ</sequence>
<accession>A0AAJ0CYM3</accession>
<organism evidence="5 6">
    <name type="scientific">Conoideocrella luteorostrata</name>
    <dbReference type="NCBI Taxonomy" id="1105319"/>
    <lineage>
        <taxon>Eukaryota</taxon>
        <taxon>Fungi</taxon>
        <taxon>Dikarya</taxon>
        <taxon>Ascomycota</taxon>
        <taxon>Pezizomycotina</taxon>
        <taxon>Sordariomycetes</taxon>
        <taxon>Hypocreomycetidae</taxon>
        <taxon>Hypocreales</taxon>
        <taxon>Clavicipitaceae</taxon>
        <taxon>Conoideocrella</taxon>
    </lineage>
</organism>
<evidence type="ECO:0000259" key="4">
    <source>
        <dbReference type="Pfam" id="PF05368"/>
    </source>
</evidence>
<keyword evidence="1" id="KW-0521">NADP</keyword>
<dbReference type="GO" id="GO:0016491">
    <property type="term" value="F:oxidoreductase activity"/>
    <property type="evidence" value="ECO:0007669"/>
    <property type="project" value="UniProtKB-KW"/>
</dbReference>
<dbReference type="EMBL" id="JASWJB010000005">
    <property type="protein sequence ID" value="KAK2616486.1"/>
    <property type="molecule type" value="Genomic_DNA"/>
</dbReference>
<feature type="transmembrane region" description="Helical" evidence="3">
    <location>
        <begin position="151"/>
        <end position="171"/>
    </location>
</feature>
<keyword evidence="3" id="KW-0472">Membrane</keyword>
<evidence type="ECO:0000313" key="6">
    <source>
        <dbReference type="Proteomes" id="UP001251528"/>
    </source>
</evidence>
<evidence type="ECO:0000256" key="1">
    <source>
        <dbReference type="ARBA" id="ARBA00022857"/>
    </source>
</evidence>